<proteinExistence type="inferred from homology"/>
<dbReference type="SMART" id="SM00822">
    <property type="entry name" value="PKS_KR"/>
    <property type="match status" value="1"/>
</dbReference>
<dbReference type="AlphaFoldDB" id="A0A2K8Z8G5"/>
<dbReference type="Gene3D" id="3.40.50.720">
    <property type="entry name" value="NAD(P)-binding Rossmann-like Domain"/>
    <property type="match status" value="1"/>
</dbReference>
<dbReference type="PROSITE" id="PS00061">
    <property type="entry name" value="ADH_SHORT"/>
    <property type="match status" value="1"/>
</dbReference>
<dbReference type="EMBL" id="CP025096">
    <property type="protein sequence ID" value="AUD06144.1"/>
    <property type="molecule type" value="Genomic_DNA"/>
</dbReference>
<keyword evidence="2" id="KW-0560">Oxidoreductase</keyword>
<feature type="domain" description="Ketoreductase" evidence="4">
    <location>
        <begin position="6"/>
        <end position="188"/>
    </location>
</feature>
<dbReference type="SUPFAM" id="SSF51735">
    <property type="entry name" value="NAD(P)-binding Rossmann-fold domains"/>
    <property type="match status" value="1"/>
</dbReference>
<accession>A0A2K8Z8G5</accession>
<evidence type="ECO:0000313" key="6">
    <source>
        <dbReference type="Proteomes" id="UP000232883"/>
    </source>
</evidence>
<dbReference type="Pfam" id="PF00106">
    <property type="entry name" value="adh_short"/>
    <property type="match status" value="1"/>
</dbReference>
<dbReference type="PANTHER" id="PTHR44196">
    <property type="entry name" value="DEHYDROGENASE/REDUCTASE SDR FAMILY MEMBER 7B"/>
    <property type="match status" value="1"/>
</dbReference>
<dbReference type="InterPro" id="IPR002347">
    <property type="entry name" value="SDR_fam"/>
</dbReference>
<dbReference type="InterPro" id="IPR020904">
    <property type="entry name" value="Sc_DH/Rdtase_CS"/>
</dbReference>
<dbReference type="PRINTS" id="PR00081">
    <property type="entry name" value="GDHRDH"/>
</dbReference>
<dbReference type="KEGG" id="spir:CWM47_32440"/>
<reference evidence="5 6" key="1">
    <citation type="submission" date="2017-11" db="EMBL/GenBank/DDBJ databases">
        <title>Taxonomic description and genome sequences of Spirosoma HA7 sp. nov., isolated from pollen microhabitat of Corylus avellana.</title>
        <authorList>
            <person name="Ambika Manirajan B."/>
            <person name="Suarez C."/>
            <person name="Ratering S."/>
            <person name="Geissler-Plaum R."/>
            <person name="Cardinale M."/>
            <person name="Sylvia S."/>
        </authorList>
    </citation>
    <scope>NUCLEOTIDE SEQUENCE [LARGE SCALE GENOMIC DNA]</scope>
    <source>
        <strain evidence="5 6">HA7</strain>
    </source>
</reference>
<dbReference type="OrthoDB" id="9810734at2"/>
<dbReference type="RefSeq" id="WP_100992694.1">
    <property type="nucleotide sequence ID" value="NZ_CP025096.1"/>
</dbReference>
<gene>
    <name evidence="5" type="ORF">CWM47_32440</name>
</gene>
<dbReference type="InterPro" id="IPR036291">
    <property type="entry name" value="NAD(P)-bd_dom_sf"/>
</dbReference>
<name>A0A2K8Z8G5_9BACT</name>
<evidence type="ECO:0000256" key="1">
    <source>
        <dbReference type="ARBA" id="ARBA00006484"/>
    </source>
</evidence>
<evidence type="ECO:0000256" key="2">
    <source>
        <dbReference type="ARBA" id="ARBA00023002"/>
    </source>
</evidence>
<dbReference type="PRINTS" id="PR00080">
    <property type="entry name" value="SDRFAMILY"/>
</dbReference>
<keyword evidence="6" id="KW-1185">Reference proteome</keyword>
<dbReference type="PANTHER" id="PTHR44196:SF1">
    <property type="entry name" value="DEHYDROGENASE_REDUCTASE SDR FAMILY MEMBER 7B"/>
    <property type="match status" value="1"/>
</dbReference>
<dbReference type="GO" id="GO:0016491">
    <property type="term" value="F:oxidoreductase activity"/>
    <property type="evidence" value="ECO:0007669"/>
    <property type="project" value="UniProtKB-KW"/>
</dbReference>
<dbReference type="InterPro" id="IPR057326">
    <property type="entry name" value="KR_dom"/>
</dbReference>
<organism evidence="5 6">
    <name type="scientific">Spirosoma pollinicola</name>
    <dbReference type="NCBI Taxonomy" id="2057025"/>
    <lineage>
        <taxon>Bacteria</taxon>
        <taxon>Pseudomonadati</taxon>
        <taxon>Bacteroidota</taxon>
        <taxon>Cytophagia</taxon>
        <taxon>Cytophagales</taxon>
        <taxon>Cytophagaceae</taxon>
        <taxon>Spirosoma</taxon>
    </lineage>
</organism>
<dbReference type="GO" id="GO:0016020">
    <property type="term" value="C:membrane"/>
    <property type="evidence" value="ECO:0007669"/>
    <property type="project" value="TreeGrafter"/>
</dbReference>
<protein>
    <submittedName>
        <fullName evidence="5">Short-chain dehydrogenase</fullName>
    </submittedName>
</protein>
<evidence type="ECO:0000313" key="5">
    <source>
        <dbReference type="EMBL" id="AUD06144.1"/>
    </source>
</evidence>
<evidence type="ECO:0000259" key="4">
    <source>
        <dbReference type="SMART" id="SM00822"/>
    </source>
</evidence>
<sequence>MDIKNSTILITGGTSGIGLEMKKQLLALGASDIIITGRDADRLSQIKLEIPQIHTYQSDVSKPDDIRNLYVLVTRQFPKLNIIINNAGIMRNLDVSDQSLSLENITTETDINLSGTIRMVHQFLPHLLTKPAAAIVNVSSGLAFIPFPVSPIYSAAKAGVHAYTQVLRLQLKETNVKVIELAPPATDTPLGDPFIGLVDSSQTMKTDKLVRLAIKGIRNGTSEIKPGLAKVLKAMSRIAPNFTLKMLDASIQKAKARN</sequence>
<comment type="similarity">
    <text evidence="1 3">Belongs to the short-chain dehydrogenases/reductases (SDR) family.</text>
</comment>
<dbReference type="Proteomes" id="UP000232883">
    <property type="component" value="Chromosome"/>
</dbReference>
<evidence type="ECO:0000256" key="3">
    <source>
        <dbReference type="RuleBase" id="RU000363"/>
    </source>
</evidence>